<name>A0A1L9S4K9_9EURO</name>
<evidence type="ECO:0000313" key="2">
    <source>
        <dbReference type="EMBL" id="OJJ42082.1"/>
    </source>
</evidence>
<dbReference type="VEuPathDB" id="FungiDB:ASPZODRAFT_147787"/>
<accession>A0A1L9S4K9</accession>
<evidence type="ECO:0000313" key="3">
    <source>
        <dbReference type="Proteomes" id="UP000184188"/>
    </source>
</evidence>
<reference evidence="3" key="1">
    <citation type="journal article" date="2017" name="Genome Biol.">
        <title>Comparative genomics reveals high biological diversity and specific adaptations in the industrially and medically important fungal genus Aspergillus.</title>
        <authorList>
            <person name="de Vries R.P."/>
            <person name="Riley R."/>
            <person name="Wiebenga A."/>
            <person name="Aguilar-Osorio G."/>
            <person name="Amillis S."/>
            <person name="Uchima C.A."/>
            <person name="Anderluh G."/>
            <person name="Asadollahi M."/>
            <person name="Askin M."/>
            <person name="Barry K."/>
            <person name="Battaglia E."/>
            <person name="Bayram O."/>
            <person name="Benocci T."/>
            <person name="Braus-Stromeyer S.A."/>
            <person name="Caldana C."/>
            <person name="Canovas D."/>
            <person name="Cerqueira G.C."/>
            <person name="Chen F."/>
            <person name="Chen W."/>
            <person name="Choi C."/>
            <person name="Clum A."/>
            <person name="Dos Santos R.A."/>
            <person name="Damasio A.R."/>
            <person name="Diallinas G."/>
            <person name="Emri T."/>
            <person name="Fekete E."/>
            <person name="Flipphi M."/>
            <person name="Freyberg S."/>
            <person name="Gallo A."/>
            <person name="Gournas C."/>
            <person name="Habgood R."/>
            <person name="Hainaut M."/>
            <person name="Harispe M.L."/>
            <person name="Henrissat B."/>
            <person name="Hilden K.S."/>
            <person name="Hope R."/>
            <person name="Hossain A."/>
            <person name="Karabika E."/>
            <person name="Karaffa L."/>
            <person name="Karanyi Z."/>
            <person name="Krasevec N."/>
            <person name="Kuo A."/>
            <person name="Kusch H."/>
            <person name="LaButti K."/>
            <person name="Lagendijk E.L."/>
            <person name="Lapidus A."/>
            <person name="Levasseur A."/>
            <person name="Lindquist E."/>
            <person name="Lipzen A."/>
            <person name="Logrieco A.F."/>
            <person name="MacCabe A."/>
            <person name="Maekelae M.R."/>
            <person name="Malavazi I."/>
            <person name="Melin P."/>
            <person name="Meyer V."/>
            <person name="Mielnichuk N."/>
            <person name="Miskei M."/>
            <person name="Molnar A.P."/>
            <person name="Mule G."/>
            <person name="Ngan C.Y."/>
            <person name="Orejas M."/>
            <person name="Orosz E."/>
            <person name="Ouedraogo J.P."/>
            <person name="Overkamp K.M."/>
            <person name="Park H.-S."/>
            <person name="Perrone G."/>
            <person name="Piumi F."/>
            <person name="Punt P.J."/>
            <person name="Ram A.F."/>
            <person name="Ramon A."/>
            <person name="Rauscher S."/>
            <person name="Record E."/>
            <person name="Riano-Pachon D.M."/>
            <person name="Robert V."/>
            <person name="Roehrig J."/>
            <person name="Ruller R."/>
            <person name="Salamov A."/>
            <person name="Salih N.S."/>
            <person name="Samson R.A."/>
            <person name="Sandor E."/>
            <person name="Sanguinetti M."/>
            <person name="Schuetze T."/>
            <person name="Sepcic K."/>
            <person name="Shelest E."/>
            <person name="Sherlock G."/>
            <person name="Sophianopoulou V."/>
            <person name="Squina F.M."/>
            <person name="Sun H."/>
            <person name="Susca A."/>
            <person name="Todd R.B."/>
            <person name="Tsang A."/>
            <person name="Unkles S.E."/>
            <person name="van de Wiele N."/>
            <person name="van Rossen-Uffink D."/>
            <person name="Oliveira J.V."/>
            <person name="Vesth T.C."/>
            <person name="Visser J."/>
            <person name="Yu J.-H."/>
            <person name="Zhou M."/>
            <person name="Andersen M.R."/>
            <person name="Archer D.B."/>
            <person name="Baker S.E."/>
            <person name="Benoit I."/>
            <person name="Brakhage A.A."/>
            <person name="Braus G.H."/>
            <person name="Fischer R."/>
            <person name="Frisvad J.C."/>
            <person name="Goldman G.H."/>
            <person name="Houbraken J."/>
            <person name="Oakley B."/>
            <person name="Pocsi I."/>
            <person name="Scazzocchio C."/>
            <person name="Seiboth B."/>
            <person name="vanKuyk P.A."/>
            <person name="Wortman J."/>
            <person name="Dyer P.S."/>
            <person name="Grigoriev I.V."/>
        </authorList>
    </citation>
    <scope>NUCLEOTIDE SEQUENCE [LARGE SCALE GENOMIC DNA]</scope>
    <source>
        <strain evidence="3">CBS 506.65</strain>
    </source>
</reference>
<dbReference type="GeneID" id="34611763"/>
<keyword evidence="3" id="KW-1185">Reference proteome</keyword>
<dbReference type="InterPro" id="IPR050309">
    <property type="entry name" value="Type-B_Carboxylest/Lipase"/>
</dbReference>
<dbReference type="STRING" id="1073090.A0A1L9S4K9"/>
<dbReference type="Proteomes" id="UP000184188">
    <property type="component" value="Unassembled WGS sequence"/>
</dbReference>
<gene>
    <name evidence="2" type="ORF">ASPZODRAFT_147787</name>
</gene>
<feature type="domain" description="Carboxylesterase type B" evidence="1">
    <location>
        <begin position="3"/>
        <end position="526"/>
    </location>
</feature>
<dbReference type="EMBL" id="KV878370">
    <property type="protein sequence ID" value="OJJ42082.1"/>
    <property type="molecule type" value="Genomic_DNA"/>
</dbReference>
<dbReference type="AlphaFoldDB" id="A0A1L9S4K9"/>
<dbReference type="Pfam" id="PF00135">
    <property type="entry name" value="COesterase"/>
    <property type="match status" value="1"/>
</dbReference>
<dbReference type="InterPro" id="IPR019819">
    <property type="entry name" value="Carboxylesterase_B_CS"/>
</dbReference>
<dbReference type="Gene3D" id="3.40.50.1820">
    <property type="entry name" value="alpha/beta hydrolase"/>
    <property type="match status" value="1"/>
</dbReference>
<protein>
    <recommendedName>
        <fullName evidence="1">Carboxylesterase type B domain-containing protein</fullName>
    </recommendedName>
</protein>
<dbReference type="OrthoDB" id="408631at2759"/>
<organism evidence="2 3">
    <name type="scientific">Penicilliopsis zonata CBS 506.65</name>
    <dbReference type="NCBI Taxonomy" id="1073090"/>
    <lineage>
        <taxon>Eukaryota</taxon>
        <taxon>Fungi</taxon>
        <taxon>Dikarya</taxon>
        <taxon>Ascomycota</taxon>
        <taxon>Pezizomycotina</taxon>
        <taxon>Eurotiomycetes</taxon>
        <taxon>Eurotiomycetidae</taxon>
        <taxon>Eurotiales</taxon>
        <taxon>Aspergillaceae</taxon>
        <taxon>Penicilliopsis</taxon>
    </lineage>
</organism>
<dbReference type="InterPro" id="IPR002018">
    <property type="entry name" value="CarbesteraseB"/>
</dbReference>
<sequence>METNIVQTPSGALKGKISDEVLSFHGVPYAQPPVGNRRFRSPVPIAWDGVRDATESGPASYQINSSNLARVSRLIEELDPGVPGVMSWPAYVGKTYNQDVTSEDCLYLDIWRPSGMKPGQRLPVYVYYHGGANSVSAGSFRLERGSNLARQENIIVVRPNYRMGALGWVHFSLISAEEFPEATNLGLQDQIAALRWVYDHIESLGGDRENITIGGESAGGTAVSHLLTYPGTQQLVRRAIIQSLSPFNVWCTQQKEEAAVIARRYLQLLRIQHDPTKLHGIDPDYFLAVHNILCRQFPADANIAWSPVGGVVDGEFIPDTPALALSQMVYPRPDFELMIGFAKDEWQFFRGHTATMTNGTEADALAIIEQVFGQEQARKVWKRYRDLYPTHAPGHLASDIMSMEFFKYSSLTIATNFAKQGFAVYVFQFSYDLPGLGGYLRAVHTGDVPFIFRNYTDEDLIMWPGFDGVDNDEIARISTNFGQLYGSFIKQGVPGSRWPAFSPERQTVLWVGKEVVAKERLLESEQKGFMEAGITSFAVLQTRILQNTRQVIGML</sequence>
<dbReference type="PANTHER" id="PTHR11559">
    <property type="entry name" value="CARBOXYLESTERASE"/>
    <property type="match status" value="1"/>
</dbReference>
<dbReference type="RefSeq" id="XP_022576592.1">
    <property type="nucleotide sequence ID" value="XM_022725298.1"/>
</dbReference>
<dbReference type="PROSITE" id="PS00941">
    <property type="entry name" value="CARBOXYLESTERASE_B_2"/>
    <property type="match status" value="1"/>
</dbReference>
<dbReference type="SUPFAM" id="SSF53474">
    <property type="entry name" value="alpha/beta-Hydrolases"/>
    <property type="match status" value="1"/>
</dbReference>
<dbReference type="InterPro" id="IPR029058">
    <property type="entry name" value="AB_hydrolase_fold"/>
</dbReference>
<evidence type="ECO:0000259" key="1">
    <source>
        <dbReference type="Pfam" id="PF00135"/>
    </source>
</evidence>
<proteinExistence type="predicted"/>